<feature type="domain" description="Glycosyltransferase 2-like" evidence="13">
    <location>
        <begin position="135"/>
        <end position="322"/>
    </location>
</feature>
<dbReference type="SUPFAM" id="SSF53448">
    <property type="entry name" value="Nucleotide-diphospho-sugar transferases"/>
    <property type="match status" value="1"/>
</dbReference>
<comment type="caution">
    <text evidence="11">Lacks conserved residue(s) required for the propagation of feature annotation.</text>
</comment>
<dbReference type="NCBIfam" id="TIGR03030">
    <property type="entry name" value="CelA"/>
    <property type="match status" value="1"/>
</dbReference>
<organism evidence="15 16">
    <name type="scientific">Mesorhizobium liriopis</name>
    <dbReference type="NCBI Taxonomy" id="2953882"/>
    <lineage>
        <taxon>Bacteria</taxon>
        <taxon>Pseudomonadati</taxon>
        <taxon>Pseudomonadota</taxon>
        <taxon>Alphaproteobacteria</taxon>
        <taxon>Hyphomicrobiales</taxon>
        <taxon>Phyllobacteriaceae</taxon>
        <taxon>Mesorhizobium</taxon>
    </lineage>
</organism>
<evidence type="ECO:0000256" key="7">
    <source>
        <dbReference type="ARBA" id="ARBA00022916"/>
    </source>
</evidence>
<dbReference type="InterPro" id="IPR005150">
    <property type="entry name" value="Cellulose_synth"/>
</dbReference>
<keyword evidence="11" id="KW-0973">c-di-GMP</keyword>
<dbReference type="Proteomes" id="UP001205906">
    <property type="component" value="Unassembled WGS sequence"/>
</dbReference>
<evidence type="ECO:0000259" key="13">
    <source>
        <dbReference type="Pfam" id="PF00535"/>
    </source>
</evidence>
<protein>
    <recommendedName>
        <fullName evidence="11">Cellulose synthase catalytic subunit [UDP-forming]</fullName>
        <ecNumber evidence="11">2.4.1.12</ecNumber>
    </recommendedName>
</protein>
<evidence type="ECO:0000256" key="5">
    <source>
        <dbReference type="ARBA" id="ARBA00022679"/>
    </source>
</evidence>
<feature type="transmembrane region" description="Helical" evidence="11">
    <location>
        <begin position="439"/>
        <end position="458"/>
    </location>
</feature>
<comment type="catalytic activity">
    <reaction evidence="10 11">
        <text>[(1-&gt;4)-beta-D-glucosyl](n) + UDP-alpha-D-glucose = [(1-&gt;4)-beta-D-glucosyl](n+1) + UDP + H(+)</text>
        <dbReference type="Rhea" id="RHEA:19929"/>
        <dbReference type="Rhea" id="RHEA-COMP:10033"/>
        <dbReference type="Rhea" id="RHEA-COMP:10034"/>
        <dbReference type="ChEBI" id="CHEBI:15378"/>
        <dbReference type="ChEBI" id="CHEBI:18246"/>
        <dbReference type="ChEBI" id="CHEBI:58223"/>
        <dbReference type="ChEBI" id="CHEBI:58885"/>
        <dbReference type="EC" id="2.4.1.12"/>
    </reaction>
</comment>
<dbReference type="PANTHER" id="PTHR43867">
    <property type="entry name" value="CELLULOSE SYNTHASE CATALYTIC SUBUNIT A [UDP-FORMING]"/>
    <property type="match status" value="1"/>
</dbReference>
<dbReference type="PRINTS" id="PR01439">
    <property type="entry name" value="CELLSNTHASEA"/>
</dbReference>
<evidence type="ECO:0000256" key="1">
    <source>
        <dbReference type="ARBA" id="ARBA00004429"/>
    </source>
</evidence>
<evidence type="ECO:0000256" key="12">
    <source>
        <dbReference type="SAM" id="Coils"/>
    </source>
</evidence>
<feature type="transmembrane region" description="Helical" evidence="11">
    <location>
        <begin position="511"/>
        <end position="534"/>
    </location>
</feature>
<evidence type="ECO:0000256" key="2">
    <source>
        <dbReference type="ARBA" id="ARBA00022475"/>
    </source>
</evidence>
<keyword evidence="9 11" id="KW-0472">Membrane</keyword>
<dbReference type="InterPro" id="IPR003919">
    <property type="entry name" value="Cell_synth_A"/>
</dbReference>
<dbReference type="Gene3D" id="2.40.10.220">
    <property type="entry name" value="predicted glycosyltransferase like domains"/>
    <property type="match status" value="1"/>
</dbReference>
<feature type="coiled-coil region" evidence="12">
    <location>
        <begin position="179"/>
        <end position="206"/>
    </location>
</feature>
<keyword evidence="8 11" id="KW-1133">Transmembrane helix</keyword>
<comment type="subcellular location">
    <subcellularLocation>
        <location evidence="1">Cell inner membrane</location>
        <topology evidence="1">Multi-pass membrane protein</topology>
    </subcellularLocation>
</comment>
<dbReference type="Pfam" id="PF00535">
    <property type="entry name" value="Glycos_transf_2"/>
    <property type="match status" value="1"/>
</dbReference>
<dbReference type="RefSeq" id="WP_252820128.1">
    <property type="nucleotide sequence ID" value="NZ_JAMXQS010000007.1"/>
</dbReference>
<dbReference type="Pfam" id="PF03552">
    <property type="entry name" value="Cellulose_synt"/>
    <property type="match status" value="1"/>
</dbReference>
<proteinExistence type="predicted"/>
<dbReference type="InterPro" id="IPR050321">
    <property type="entry name" value="Glycosyltr_2/OpgH_subfam"/>
</dbReference>
<sequence>MKKALILLVWAMIAAFVIALITLPINIQGQLITGVSIVLCMMLLKLLRPEGVFRLISLAFGTAIVLRYVYWRTTSTLPPFNQPENFIPGFLLYLAEMYSVLMLALSLFVVAAPLPPRPSRSANIGPRDQLPTVDVFVPTYNEDAELLANTLAAAKAMDYPADKFTVWLLDDGGTAQKRNADKVAEANRAERRHAELQQLAADLDCRYLTRERNEHAKAGNMNNALAQSTGELIVVFDADHAPARDFLTETVGYFKDDPKLFLVQTPHFFLNPDPVERNLQTFEKMPSENEMFYGVIQRGLDKWNAAFFCGSAAVLRRAALMETGGFSGISITEDCETALELHGRGWHSLYVDKPLIAGLQPATFASFIGQRSRWAQGMLQILRFRFPPLKRGLQLPQRLCYMSSTLFWLFPFPRAIFLVAPLFYLFFDLEIFTASGGEFMAYTLSYMLVNLIMQNYLYGQFRWPWISELYEYVQTIHLLPAVISVILNPRKPTFKVTAKDESIAKSRLSEIAAPFFIIFFILLAAVFVTAWRVYHEPYKADVTLVVGAWNLLNLVMAGCALGVVSERGERAATRRVKVSRRARFQIGEQSFQATIEDVSVHGARVQVFGQLPELTQDMMGELQFQTFAEKREGGLPILIRNFERTPDGGFIGCRYRPSIPDHHRFVADLIFANSNQWTQFQLSRRGNPGLLMGTIRFFRMALFQTYRGLVYLWRAARTRGGNEAVEARIAESTL</sequence>
<evidence type="ECO:0000256" key="11">
    <source>
        <dbReference type="RuleBase" id="RU365020"/>
    </source>
</evidence>
<keyword evidence="2 11" id="KW-1003">Cell membrane</keyword>
<feature type="transmembrane region" description="Helical" evidence="11">
    <location>
        <begin position="90"/>
        <end position="114"/>
    </location>
</feature>
<dbReference type="EC" id="2.4.1.12" evidence="11"/>
<comment type="pathway">
    <text evidence="11">Glycan metabolism; bacterial cellulose biosynthesis.</text>
</comment>
<name>A0ABT1C838_9HYPH</name>
<comment type="function">
    <text evidence="11">Catalytic subunit of cellulose synthase. It polymerizes uridine 5'-diphosphate glucose to cellulose.</text>
</comment>
<dbReference type="Gene3D" id="3.90.550.10">
    <property type="entry name" value="Spore Coat Polysaccharide Biosynthesis Protein SpsA, Chain A"/>
    <property type="match status" value="1"/>
</dbReference>
<dbReference type="InterPro" id="IPR009875">
    <property type="entry name" value="PilZ_domain"/>
</dbReference>
<keyword evidence="7 11" id="KW-0135">Cellulose biosynthesis</keyword>
<keyword evidence="6 11" id="KW-0812">Transmembrane</keyword>
<evidence type="ECO:0000256" key="10">
    <source>
        <dbReference type="ARBA" id="ARBA00048682"/>
    </source>
</evidence>
<evidence type="ECO:0000256" key="8">
    <source>
        <dbReference type="ARBA" id="ARBA00022989"/>
    </source>
</evidence>
<evidence type="ECO:0000256" key="3">
    <source>
        <dbReference type="ARBA" id="ARBA00022519"/>
    </source>
</evidence>
<keyword evidence="3 11" id="KW-0997">Cell inner membrane</keyword>
<keyword evidence="5 11" id="KW-0808">Transferase</keyword>
<dbReference type="PANTHER" id="PTHR43867:SF2">
    <property type="entry name" value="CELLULOSE SYNTHASE CATALYTIC SUBUNIT A [UDP-FORMING]"/>
    <property type="match status" value="1"/>
</dbReference>
<evidence type="ECO:0000256" key="9">
    <source>
        <dbReference type="ARBA" id="ARBA00023136"/>
    </source>
</evidence>
<dbReference type="CDD" id="cd06421">
    <property type="entry name" value="CESA_CelA_like"/>
    <property type="match status" value="1"/>
</dbReference>
<evidence type="ECO:0000313" key="15">
    <source>
        <dbReference type="EMBL" id="MCO6050984.1"/>
    </source>
</evidence>
<accession>A0ABT1C838</accession>
<keyword evidence="4 11" id="KW-0328">Glycosyltransferase</keyword>
<comment type="cofactor">
    <cofactor evidence="11">
        <name>Mg(2+)</name>
        <dbReference type="ChEBI" id="CHEBI:18420"/>
    </cofactor>
</comment>
<feature type="transmembrane region" description="Helical" evidence="11">
    <location>
        <begin position="52"/>
        <end position="70"/>
    </location>
</feature>
<keyword evidence="12" id="KW-0175">Coiled coil</keyword>
<evidence type="ECO:0000259" key="14">
    <source>
        <dbReference type="Pfam" id="PF07238"/>
    </source>
</evidence>
<feature type="transmembrane region" description="Helical" evidence="11">
    <location>
        <begin position="546"/>
        <end position="565"/>
    </location>
</feature>
<evidence type="ECO:0000256" key="4">
    <source>
        <dbReference type="ARBA" id="ARBA00022676"/>
    </source>
</evidence>
<comment type="caution">
    <text evidence="15">The sequence shown here is derived from an EMBL/GenBank/DDBJ whole genome shotgun (WGS) entry which is preliminary data.</text>
</comment>
<dbReference type="InterPro" id="IPR029044">
    <property type="entry name" value="Nucleotide-diphossugar_trans"/>
</dbReference>
<dbReference type="EMBL" id="JAMXQS010000007">
    <property type="protein sequence ID" value="MCO6050984.1"/>
    <property type="molecule type" value="Genomic_DNA"/>
</dbReference>
<feature type="transmembrane region" description="Helical" evidence="11">
    <location>
        <begin position="406"/>
        <end position="427"/>
    </location>
</feature>
<gene>
    <name evidence="15" type="primary">bcsA</name>
    <name evidence="15" type="ORF">NGM99_14465</name>
</gene>
<evidence type="ECO:0000313" key="16">
    <source>
        <dbReference type="Proteomes" id="UP001205906"/>
    </source>
</evidence>
<feature type="domain" description="PilZ" evidence="14">
    <location>
        <begin position="570"/>
        <end position="670"/>
    </location>
</feature>
<keyword evidence="16" id="KW-1185">Reference proteome</keyword>
<dbReference type="SUPFAM" id="SSF141371">
    <property type="entry name" value="PilZ domain-like"/>
    <property type="match status" value="1"/>
</dbReference>
<dbReference type="Pfam" id="PF07238">
    <property type="entry name" value="PilZ"/>
    <property type="match status" value="1"/>
</dbReference>
<evidence type="ECO:0000256" key="6">
    <source>
        <dbReference type="ARBA" id="ARBA00022692"/>
    </source>
</evidence>
<reference evidence="15 16" key="1">
    <citation type="submission" date="2022-06" db="EMBL/GenBank/DDBJ databases">
        <title>Mesorhizobium sp. strain RP14 Genome sequencing and assembly.</title>
        <authorList>
            <person name="Kim I."/>
        </authorList>
    </citation>
    <scope>NUCLEOTIDE SEQUENCE [LARGE SCALE GENOMIC DNA]</scope>
    <source>
        <strain evidence="16">RP14(2022)</strain>
    </source>
</reference>
<dbReference type="InterPro" id="IPR001173">
    <property type="entry name" value="Glyco_trans_2-like"/>
</dbReference>